<dbReference type="RefSeq" id="WP_170831006.1">
    <property type="nucleotide sequence ID" value="NZ_FNLC01000002.1"/>
</dbReference>
<dbReference type="Pfam" id="PF15915">
    <property type="entry name" value="BAT"/>
    <property type="match status" value="1"/>
</dbReference>
<feature type="domain" description="GAF" evidence="4">
    <location>
        <begin position="255"/>
        <end position="425"/>
    </location>
</feature>
<feature type="region of interest" description="Disordered" evidence="3">
    <location>
        <begin position="321"/>
        <end position="342"/>
    </location>
</feature>
<proteinExistence type="predicted"/>
<dbReference type="AlphaFoldDB" id="A0A1H1FNW3"/>
<feature type="domain" description="GAF" evidence="4">
    <location>
        <begin position="101"/>
        <end position="244"/>
    </location>
</feature>
<dbReference type="InterPro" id="IPR029016">
    <property type="entry name" value="GAF-like_dom_sf"/>
</dbReference>
<dbReference type="InterPro" id="IPR036390">
    <property type="entry name" value="WH_DNA-bd_sf"/>
</dbReference>
<dbReference type="Proteomes" id="UP000198848">
    <property type="component" value="Unassembled WGS sequence"/>
</dbReference>
<accession>A0A1H1FNW3</accession>
<keyword evidence="2" id="KW-0804">Transcription</keyword>
<evidence type="ECO:0000313" key="5">
    <source>
        <dbReference type="EMBL" id="SDR02594.1"/>
    </source>
</evidence>
<organism evidence="5 6">
    <name type="scientific">Natronobacterium texcoconense</name>
    <dbReference type="NCBI Taxonomy" id="1095778"/>
    <lineage>
        <taxon>Archaea</taxon>
        <taxon>Methanobacteriati</taxon>
        <taxon>Methanobacteriota</taxon>
        <taxon>Stenosarchaea group</taxon>
        <taxon>Halobacteria</taxon>
        <taxon>Halobacteriales</taxon>
        <taxon>Natrialbaceae</taxon>
        <taxon>Natronobacterium</taxon>
    </lineage>
</organism>
<evidence type="ECO:0000256" key="1">
    <source>
        <dbReference type="ARBA" id="ARBA00023015"/>
    </source>
</evidence>
<dbReference type="InterPro" id="IPR007050">
    <property type="entry name" value="HTH_bacterioopsin"/>
</dbReference>
<dbReference type="Pfam" id="PF04967">
    <property type="entry name" value="HTH_10"/>
    <property type="match status" value="1"/>
</dbReference>
<evidence type="ECO:0000256" key="2">
    <source>
        <dbReference type="ARBA" id="ARBA00023163"/>
    </source>
</evidence>
<dbReference type="SMART" id="SM00065">
    <property type="entry name" value="GAF"/>
    <property type="match status" value="2"/>
</dbReference>
<reference evidence="6" key="1">
    <citation type="submission" date="2016-10" db="EMBL/GenBank/DDBJ databases">
        <authorList>
            <person name="Varghese N."/>
            <person name="Submissions S."/>
        </authorList>
    </citation>
    <scope>NUCLEOTIDE SEQUENCE [LARGE SCALE GENOMIC DNA]</scope>
    <source>
        <strain evidence="6">DSM 24767</strain>
    </source>
</reference>
<dbReference type="PANTHER" id="PTHR34236:SF1">
    <property type="entry name" value="DIMETHYL SULFOXIDE REDUCTASE TRANSCRIPTIONAL ACTIVATOR"/>
    <property type="match status" value="1"/>
</dbReference>
<dbReference type="SUPFAM" id="SSF55781">
    <property type="entry name" value="GAF domain-like"/>
    <property type="match status" value="2"/>
</dbReference>
<gene>
    <name evidence="5" type="ORF">SAMN04489842_2047</name>
</gene>
<evidence type="ECO:0000256" key="3">
    <source>
        <dbReference type="SAM" id="MobiDB-lite"/>
    </source>
</evidence>
<evidence type="ECO:0000259" key="4">
    <source>
        <dbReference type="SMART" id="SM00065"/>
    </source>
</evidence>
<keyword evidence="1" id="KW-0805">Transcription regulation</keyword>
<dbReference type="Pfam" id="PF13185">
    <property type="entry name" value="GAF_2"/>
    <property type="match status" value="2"/>
</dbReference>
<keyword evidence="6" id="KW-1185">Reference proteome</keyword>
<dbReference type="InterPro" id="IPR031803">
    <property type="entry name" value="BAT_GAF/HTH-assoc"/>
</dbReference>
<name>A0A1H1FNW3_NATTX</name>
<dbReference type="Gene3D" id="3.30.450.40">
    <property type="match status" value="2"/>
</dbReference>
<protein>
    <submittedName>
        <fullName evidence="5">Predicted DNA binding protein, contains HTH domain</fullName>
    </submittedName>
</protein>
<dbReference type="EMBL" id="FNLC01000002">
    <property type="protein sequence ID" value="SDR02594.1"/>
    <property type="molecule type" value="Genomic_DNA"/>
</dbReference>
<dbReference type="OrthoDB" id="205707at2157"/>
<evidence type="ECO:0000313" key="6">
    <source>
        <dbReference type="Proteomes" id="UP000198848"/>
    </source>
</evidence>
<dbReference type="SUPFAM" id="SSF46785">
    <property type="entry name" value="Winged helix' DNA-binding domain"/>
    <property type="match status" value="1"/>
</dbReference>
<sequence>MSGGSLTETLHETLSYFGDTGTPLTTTEVADRLELGRRSTYERLERLVDHGELETKKVGASARVWWQPRESIRNSRNRHDELPITFEDLHGFSRALLDATTAEAVGEAVVSKTTTVLDLSGVIVYHYDDEQDRLVPGPRSVDANFMRTEFPVVSLSEESITGHVFEAGETQLYDDVLESPRMQADPAETEMRAGLFVPMEAHGVLVAGSRERGSFDDEARYLIELLATNAVAAYDRVGRERRIDRQREQLAALNNLNDIVRDVTDAIIDRSTRDEIERIVCERLAEAESYEFAWIGDVDSASQTVTLRTEAGVEGYLDDATISVDPDDEHSGGPTGRALRTGEIQTTHDIWNDPRYEPWREVAETYGFRSSAAIPIVNGGTVYGVLNVYADRPHAFEGGEGTVISQLGEIVGHAIVATERKQALMSDEIVELEFRIHDTFDDLGIDVGDPTDVHITLDHTVALEDETYLVYGTAGPNDVDTVERLVETIPHWTDVTFRTEGREVTFEVRLSKPPVLSTIASIGGTVDRAVFEDGDYRMTLHLSPTVNVRRVIDTVQSTYPAAEMVMRRQITRENVDDRVHQVLTSDLTDRQRATLEAAYHAGLFEWPRNATGEEVADSLEIASPTFHQHLRKAQGKVFESLLEQ</sequence>
<dbReference type="STRING" id="1095778.SAMN04489842_2047"/>
<dbReference type="InterPro" id="IPR003018">
    <property type="entry name" value="GAF"/>
</dbReference>
<dbReference type="PANTHER" id="PTHR34236">
    <property type="entry name" value="DIMETHYL SULFOXIDE REDUCTASE TRANSCRIPTIONAL ACTIVATOR"/>
    <property type="match status" value="1"/>
</dbReference>